<proteinExistence type="predicted"/>
<gene>
    <name evidence="1" type="ORF">MJO28_011246</name>
</gene>
<protein>
    <submittedName>
        <fullName evidence="1">Uncharacterized protein</fullName>
    </submittedName>
</protein>
<evidence type="ECO:0000313" key="1">
    <source>
        <dbReference type="EMBL" id="KAI7943718.1"/>
    </source>
</evidence>
<reference evidence="2" key="2">
    <citation type="journal article" date="2018" name="Mol. Plant Microbe Interact.">
        <title>Genome sequence resources for the wheat stripe rust pathogen (Puccinia striiformis f. sp. tritici) and the barley stripe rust pathogen (Puccinia striiformis f. sp. hordei).</title>
        <authorList>
            <person name="Xia C."/>
            <person name="Wang M."/>
            <person name="Yin C."/>
            <person name="Cornejo O.E."/>
            <person name="Hulbert S.H."/>
            <person name="Chen X."/>
        </authorList>
    </citation>
    <scope>NUCLEOTIDE SEQUENCE [LARGE SCALE GENOMIC DNA]</scope>
    <source>
        <strain evidence="2">93-210</strain>
    </source>
</reference>
<reference evidence="2" key="1">
    <citation type="journal article" date="2018" name="BMC Genomics">
        <title>Genomic insights into host adaptation between the wheat stripe rust pathogen (Puccinia striiformis f. sp. tritici) and the barley stripe rust pathogen (Puccinia striiformis f. sp. hordei).</title>
        <authorList>
            <person name="Xia C."/>
            <person name="Wang M."/>
            <person name="Yin C."/>
            <person name="Cornejo O.E."/>
            <person name="Hulbert S.H."/>
            <person name="Chen X."/>
        </authorList>
    </citation>
    <scope>NUCLEOTIDE SEQUENCE [LARGE SCALE GENOMIC DNA]</scope>
    <source>
        <strain evidence="2">93-210</strain>
    </source>
</reference>
<organism evidence="1 2">
    <name type="scientific">Puccinia striiformis f. sp. tritici</name>
    <dbReference type="NCBI Taxonomy" id="168172"/>
    <lineage>
        <taxon>Eukaryota</taxon>
        <taxon>Fungi</taxon>
        <taxon>Dikarya</taxon>
        <taxon>Basidiomycota</taxon>
        <taxon>Pucciniomycotina</taxon>
        <taxon>Pucciniomycetes</taxon>
        <taxon>Pucciniales</taxon>
        <taxon>Pucciniaceae</taxon>
        <taxon>Puccinia</taxon>
    </lineage>
</organism>
<reference evidence="1 2" key="3">
    <citation type="journal article" date="2022" name="Microbiol. Spectr.">
        <title>Folding features and dynamics of 3D genome architecture in plant fungal pathogens.</title>
        <authorList>
            <person name="Xia C."/>
        </authorList>
    </citation>
    <scope>NUCLEOTIDE SEQUENCE [LARGE SCALE GENOMIC DNA]</scope>
    <source>
        <strain evidence="1 2">93-210</strain>
    </source>
</reference>
<feature type="non-terminal residue" evidence="1">
    <location>
        <position position="1"/>
    </location>
</feature>
<dbReference type="Proteomes" id="UP001060170">
    <property type="component" value="Chromosome 11"/>
</dbReference>
<evidence type="ECO:0000313" key="2">
    <source>
        <dbReference type="Proteomes" id="UP001060170"/>
    </source>
</evidence>
<dbReference type="EMBL" id="CM045875">
    <property type="protein sequence ID" value="KAI7943718.1"/>
    <property type="molecule type" value="Genomic_DNA"/>
</dbReference>
<keyword evidence="2" id="KW-1185">Reference proteome</keyword>
<comment type="caution">
    <text evidence="1">The sequence shown here is derived from an EMBL/GenBank/DDBJ whole genome shotgun (WGS) entry which is preliminary data.</text>
</comment>
<name>A0ACC0E4K7_9BASI</name>
<accession>A0ACC0E4K7</accession>
<sequence length="205" mass="22491">RLGRSTFQNKETTPTFLSRTDTRRRLAQNKNTDNSRSQKNKEQAEVEAHMVCDEGGSRSAELMYFCFALFDDSFQTRNKPSGCDKCMCVVCFPCYAICSCLLSEGAAFANPFFEQVCCSRTNQERDDEGKATCTKCGLNEREAIDLSDAREVETSQGARNTGYFSNAMSMPAIGVSNQPAQLAPTGSPITPTTNIIPASPITNSN</sequence>